<dbReference type="Proteomes" id="UP000663827">
    <property type="component" value="Unassembled WGS sequence"/>
</dbReference>
<gene>
    <name evidence="3" type="ORF">RDB_LOCUS35803</name>
</gene>
<dbReference type="Pfam" id="PF05699">
    <property type="entry name" value="Dimer_Tnp_hAT"/>
    <property type="match status" value="1"/>
</dbReference>
<protein>
    <recommendedName>
        <fullName evidence="2">HAT C-terminal dimerisation domain-containing protein</fullName>
    </recommendedName>
</protein>
<reference evidence="3" key="1">
    <citation type="submission" date="2021-01" db="EMBL/GenBank/DDBJ databases">
        <authorList>
            <person name="Kaushik A."/>
        </authorList>
    </citation>
    <scope>NUCLEOTIDE SEQUENCE</scope>
    <source>
        <strain evidence="3">AG5</strain>
    </source>
</reference>
<dbReference type="InterPro" id="IPR012337">
    <property type="entry name" value="RNaseH-like_sf"/>
</dbReference>
<dbReference type="AlphaFoldDB" id="A0A8H3DUY0"/>
<organism evidence="3 4">
    <name type="scientific">Rhizoctonia solani</name>
    <dbReference type="NCBI Taxonomy" id="456999"/>
    <lineage>
        <taxon>Eukaryota</taxon>
        <taxon>Fungi</taxon>
        <taxon>Dikarya</taxon>
        <taxon>Basidiomycota</taxon>
        <taxon>Agaricomycotina</taxon>
        <taxon>Agaricomycetes</taxon>
        <taxon>Cantharellales</taxon>
        <taxon>Ceratobasidiaceae</taxon>
        <taxon>Rhizoctonia</taxon>
    </lineage>
</organism>
<evidence type="ECO:0000259" key="2">
    <source>
        <dbReference type="Pfam" id="PF05699"/>
    </source>
</evidence>
<accession>A0A8H3DUY0</accession>
<sequence length="183" mass="19971">MTLAIRARIINVFERQYPGPVSPPPEEQPAAGSQGSIDTSNSSSHVGAIDRRRILAARRHATSLSITGPAAQGGLDQDTIEAYLDTPTVPLVLVNHAGDVLGYWSAERTNRPRIAQMTLDYLTSPASSVDAERAFSCARLMINHLQHRMSPQTFQAQMIMGPRFETPLLPNVDSVASIIQDHM</sequence>
<feature type="compositionally biased region" description="Polar residues" evidence="1">
    <location>
        <begin position="31"/>
        <end position="45"/>
    </location>
</feature>
<evidence type="ECO:0000256" key="1">
    <source>
        <dbReference type="SAM" id="MobiDB-lite"/>
    </source>
</evidence>
<feature type="region of interest" description="Disordered" evidence="1">
    <location>
        <begin position="16"/>
        <end position="46"/>
    </location>
</feature>
<dbReference type="InterPro" id="IPR008906">
    <property type="entry name" value="HATC_C_dom"/>
</dbReference>
<feature type="domain" description="HAT C-terminal dimerisation" evidence="2">
    <location>
        <begin position="81"/>
        <end position="160"/>
    </location>
</feature>
<name>A0A8H3DUY0_9AGAM</name>
<dbReference type="SUPFAM" id="SSF53098">
    <property type="entry name" value="Ribonuclease H-like"/>
    <property type="match status" value="1"/>
</dbReference>
<evidence type="ECO:0000313" key="4">
    <source>
        <dbReference type="Proteomes" id="UP000663827"/>
    </source>
</evidence>
<proteinExistence type="predicted"/>
<evidence type="ECO:0000313" key="3">
    <source>
        <dbReference type="EMBL" id="CAE7095211.1"/>
    </source>
</evidence>
<comment type="caution">
    <text evidence="3">The sequence shown here is derived from an EMBL/GenBank/DDBJ whole genome shotgun (WGS) entry which is preliminary data.</text>
</comment>
<dbReference type="GO" id="GO:0046983">
    <property type="term" value="F:protein dimerization activity"/>
    <property type="evidence" value="ECO:0007669"/>
    <property type="project" value="InterPro"/>
</dbReference>
<dbReference type="EMBL" id="CAJNJQ010000701">
    <property type="protein sequence ID" value="CAE7095211.1"/>
    <property type="molecule type" value="Genomic_DNA"/>
</dbReference>